<dbReference type="EMBL" id="OV696699">
    <property type="protein sequence ID" value="CAH1244433.1"/>
    <property type="molecule type" value="Genomic_DNA"/>
</dbReference>
<sequence>MKSRSQSDVEGAAAATFNSSTEGNLPPVPTSPDGSPRRYYRHIPSTAFQCPVPENASMSARACGYSSNLHRLHSDPACLDDEDMPDYKYECQFERTRMTLVS</sequence>
<dbReference type="AlphaFoldDB" id="A0A8J9YYX1"/>
<evidence type="ECO:0000313" key="3">
    <source>
        <dbReference type="Proteomes" id="UP000838412"/>
    </source>
</evidence>
<protein>
    <submittedName>
        <fullName evidence="2">Hypp7310 protein</fullName>
    </submittedName>
</protein>
<gene>
    <name evidence="2" type="primary">Hypp7310</name>
    <name evidence="2" type="ORF">BLAG_LOCUS7072</name>
</gene>
<proteinExistence type="predicted"/>
<dbReference type="Proteomes" id="UP000838412">
    <property type="component" value="Chromosome 14"/>
</dbReference>
<name>A0A8J9YYX1_BRALA</name>
<organism evidence="2 3">
    <name type="scientific">Branchiostoma lanceolatum</name>
    <name type="common">Common lancelet</name>
    <name type="synonym">Amphioxus lanceolatum</name>
    <dbReference type="NCBI Taxonomy" id="7740"/>
    <lineage>
        <taxon>Eukaryota</taxon>
        <taxon>Metazoa</taxon>
        <taxon>Chordata</taxon>
        <taxon>Cephalochordata</taxon>
        <taxon>Leptocardii</taxon>
        <taxon>Amphioxiformes</taxon>
        <taxon>Branchiostomatidae</taxon>
        <taxon>Branchiostoma</taxon>
    </lineage>
</organism>
<evidence type="ECO:0000256" key="1">
    <source>
        <dbReference type="SAM" id="MobiDB-lite"/>
    </source>
</evidence>
<evidence type="ECO:0000313" key="2">
    <source>
        <dbReference type="EMBL" id="CAH1244433.1"/>
    </source>
</evidence>
<accession>A0A8J9YYX1</accession>
<feature type="region of interest" description="Disordered" evidence="1">
    <location>
        <begin position="1"/>
        <end position="40"/>
    </location>
</feature>
<reference evidence="2" key="1">
    <citation type="submission" date="2022-01" db="EMBL/GenBank/DDBJ databases">
        <authorList>
            <person name="Braso-Vives M."/>
        </authorList>
    </citation>
    <scope>NUCLEOTIDE SEQUENCE</scope>
</reference>
<keyword evidence="3" id="KW-1185">Reference proteome</keyword>